<feature type="compositionally biased region" description="Basic and acidic residues" evidence="1">
    <location>
        <begin position="579"/>
        <end position="591"/>
    </location>
</feature>
<dbReference type="GO" id="GO:0000126">
    <property type="term" value="C:transcription factor TFIIIB complex"/>
    <property type="evidence" value="ECO:0007669"/>
    <property type="project" value="TreeGrafter"/>
</dbReference>
<organism evidence="3 4">
    <name type="scientific">Penicillium vulpinum</name>
    <dbReference type="NCBI Taxonomy" id="29845"/>
    <lineage>
        <taxon>Eukaryota</taxon>
        <taxon>Fungi</taxon>
        <taxon>Dikarya</taxon>
        <taxon>Ascomycota</taxon>
        <taxon>Pezizomycotina</taxon>
        <taxon>Eurotiomycetes</taxon>
        <taxon>Eurotiomycetidae</taxon>
        <taxon>Eurotiales</taxon>
        <taxon>Aspergillaceae</taxon>
        <taxon>Penicillium</taxon>
    </lineage>
</organism>
<feature type="region of interest" description="Disordered" evidence="1">
    <location>
        <begin position="233"/>
        <end position="428"/>
    </location>
</feature>
<dbReference type="EMBL" id="MDYP01000027">
    <property type="protein sequence ID" value="OQE05079.1"/>
    <property type="molecule type" value="Genomic_DNA"/>
</dbReference>
<dbReference type="AlphaFoldDB" id="A0A1V6RUB4"/>
<dbReference type="Proteomes" id="UP000191518">
    <property type="component" value="Unassembled WGS sequence"/>
</dbReference>
<feature type="compositionally biased region" description="Polar residues" evidence="1">
    <location>
        <begin position="307"/>
        <end position="316"/>
    </location>
</feature>
<feature type="domain" description="Myb-like" evidence="2">
    <location>
        <begin position="482"/>
        <end position="530"/>
    </location>
</feature>
<feature type="compositionally biased region" description="Polar residues" evidence="1">
    <location>
        <begin position="1"/>
        <end position="10"/>
    </location>
</feature>
<evidence type="ECO:0000259" key="2">
    <source>
        <dbReference type="SMART" id="SM00717"/>
    </source>
</evidence>
<dbReference type="CDD" id="cd00167">
    <property type="entry name" value="SANT"/>
    <property type="match status" value="1"/>
</dbReference>
<name>A0A1V6RUB4_9EURO</name>
<dbReference type="GO" id="GO:0001156">
    <property type="term" value="F:TFIIIC-class transcription factor complex binding"/>
    <property type="evidence" value="ECO:0007669"/>
    <property type="project" value="TreeGrafter"/>
</dbReference>
<feature type="compositionally biased region" description="Polar residues" evidence="1">
    <location>
        <begin position="81"/>
        <end position="90"/>
    </location>
</feature>
<dbReference type="InterPro" id="IPR001005">
    <property type="entry name" value="SANT/Myb"/>
</dbReference>
<sequence>MKSFSSSAINKTGKKFAPKAPIRRAPAAAPARRPSVAQQSPAEPVQEEKAKDVADSSLTDSVTTGLEARAVTEVSPASVAAPSTEQTPVPLNNEAIPPIATPATTSTTTSATTSITTQIVTPTTTPIAKPTPIPKPTGISKPTPIPKPTAIPKPTPIPKPTAIPHPQERKASVSTSQPPPVLTAPPTPPSTQPTPSPANVPTSEAEPASSEDHGPEKALLEYARIETARAAENLVDSNEALPQSQAEAEQIAPTEGPPAKRARTALTTSIATTSIAVPARKKSASAAASRRGSQSIVPTIEDASATPGGSNLSTPDPTKPKKRKYSKAGTSDPEGSEKPKRTRKKREPTPEGAETVEILPNVVKMSELCKDLRTGKKSKRETELRKIDKAEEERKKQGGTPGPGTPVKQTDAEREKTEQPVDWKPQSGPIMRIVNGEIVLDNTSLQVDRHADAARAAGDLEDVVESSFTRKINQASYGKRTKTETWDEEMTDLFYRGLRMFGTDFMVISKMFPGRSRRQIKLKFNNEERRDPQRIKDTLMGPPETIDIATYSEMTNTVYDDPKVVHQELEDEKKRIEDQHAKEKEMQEEMLRNPTGDSNDANNDKTVVKKSRKKASVKSQGGGTEEVLGSIDDFPTA</sequence>
<feature type="compositionally biased region" description="Basic and acidic residues" evidence="1">
    <location>
        <begin position="410"/>
        <end position="421"/>
    </location>
</feature>
<evidence type="ECO:0000313" key="3">
    <source>
        <dbReference type="EMBL" id="OQE05079.1"/>
    </source>
</evidence>
<protein>
    <recommendedName>
        <fullName evidence="2">Myb-like domain-containing protein</fullName>
    </recommendedName>
</protein>
<dbReference type="PANTHER" id="PTHR22929">
    <property type="entry name" value="RNA POLYMERASE III TRANSCRIPTION INITIATION FACTOR B"/>
    <property type="match status" value="1"/>
</dbReference>
<dbReference type="OrthoDB" id="272624at2759"/>
<keyword evidence="4" id="KW-1185">Reference proteome</keyword>
<evidence type="ECO:0000256" key="1">
    <source>
        <dbReference type="SAM" id="MobiDB-lite"/>
    </source>
</evidence>
<dbReference type="STRING" id="29845.A0A1V6RUB4"/>
<dbReference type="GO" id="GO:0070898">
    <property type="term" value="P:RNA polymerase III preinitiation complex assembly"/>
    <property type="evidence" value="ECO:0007669"/>
    <property type="project" value="TreeGrafter"/>
</dbReference>
<evidence type="ECO:0000313" key="4">
    <source>
        <dbReference type="Proteomes" id="UP000191518"/>
    </source>
</evidence>
<dbReference type="FunFam" id="1.10.10.60:FF:000322">
    <property type="entry name" value="Transcription factor TFIIIB component B"/>
    <property type="match status" value="1"/>
</dbReference>
<dbReference type="InterPro" id="IPR009057">
    <property type="entry name" value="Homeodomain-like_sf"/>
</dbReference>
<feature type="compositionally biased region" description="Low complexity" evidence="1">
    <location>
        <begin position="95"/>
        <end position="128"/>
    </location>
</feature>
<reference evidence="4" key="1">
    <citation type="journal article" date="2017" name="Nat. Microbiol.">
        <title>Global analysis of biosynthetic gene clusters reveals vast potential of secondary metabolite production in Penicillium species.</title>
        <authorList>
            <person name="Nielsen J.C."/>
            <person name="Grijseels S."/>
            <person name="Prigent S."/>
            <person name="Ji B."/>
            <person name="Dainat J."/>
            <person name="Nielsen K.F."/>
            <person name="Frisvad J.C."/>
            <person name="Workman M."/>
            <person name="Nielsen J."/>
        </authorList>
    </citation>
    <scope>NUCLEOTIDE SEQUENCE [LARGE SCALE GENOMIC DNA]</scope>
    <source>
        <strain evidence="4">IBT 29486</strain>
    </source>
</reference>
<dbReference type="InterPro" id="IPR039467">
    <property type="entry name" value="TFIIIB_B''_Myb"/>
</dbReference>
<feature type="region of interest" description="Disordered" evidence="1">
    <location>
        <begin position="579"/>
        <end position="637"/>
    </location>
</feature>
<comment type="caution">
    <text evidence="3">The sequence shown here is derived from an EMBL/GenBank/DDBJ whole genome shotgun (WGS) entry which is preliminary data.</text>
</comment>
<dbReference type="PANTHER" id="PTHR22929:SF0">
    <property type="entry name" value="TRANSCRIPTION FACTOR TFIIIB COMPONENT B'' HOMOLOG"/>
    <property type="match status" value="1"/>
</dbReference>
<dbReference type="Pfam" id="PF15963">
    <property type="entry name" value="Myb_DNA-bind_7"/>
    <property type="match status" value="1"/>
</dbReference>
<feature type="compositionally biased region" description="Basic and acidic residues" evidence="1">
    <location>
        <begin position="367"/>
        <end position="396"/>
    </location>
</feature>
<feature type="compositionally biased region" description="Pro residues" evidence="1">
    <location>
        <begin position="177"/>
        <end position="198"/>
    </location>
</feature>
<dbReference type="Gene3D" id="1.10.10.60">
    <property type="entry name" value="Homeodomain-like"/>
    <property type="match status" value="1"/>
</dbReference>
<feature type="compositionally biased region" description="Pro residues" evidence="1">
    <location>
        <begin position="143"/>
        <end position="163"/>
    </location>
</feature>
<feature type="region of interest" description="Disordered" evidence="1">
    <location>
        <begin position="1"/>
        <end position="219"/>
    </location>
</feature>
<dbReference type="SMART" id="SM00717">
    <property type="entry name" value="SANT"/>
    <property type="match status" value="1"/>
</dbReference>
<accession>A0A1V6RUB4</accession>
<dbReference type="SUPFAM" id="SSF46689">
    <property type="entry name" value="Homeodomain-like"/>
    <property type="match status" value="1"/>
</dbReference>
<feature type="compositionally biased region" description="Low complexity" evidence="1">
    <location>
        <begin position="264"/>
        <end position="276"/>
    </location>
</feature>
<feature type="compositionally biased region" description="Low complexity" evidence="1">
    <location>
        <begin position="18"/>
        <end position="34"/>
    </location>
</feature>
<gene>
    <name evidence="3" type="ORF">PENVUL_c027G08217</name>
</gene>
<feature type="compositionally biased region" description="Basic and acidic residues" evidence="1">
    <location>
        <begin position="210"/>
        <end position="219"/>
    </location>
</feature>
<proteinExistence type="predicted"/>